<evidence type="ECO:0000256" key="6">
    <source>
        <dbReference type="ARBA" id="ARBA00022801"/>
    </source>
</evidence>
<dbReference type="NCBIfam" id="TIGR00726">
    <property type="entry name" value="peptidoglycan editing factor PgeF"/>
    <property type="match status" value="1"/>
</dbReference>
<evidence type="ECO:0000256" key="2">
    <source>
        <dbReference type="ARBA" id="ARBA00003215"/>
    </source>
</evidence>
<dbReference type="KEGG" id="eac:EAL2_c10550"/>
<dbReference type="InterPro" id="IPR038371">
    <property type="entry name" value="Cu_polyphenol_OxRdtase_sf"/>
</dbReference>
<protein>
    <recommendedName>
        <fullName evidence="11">Purine nucleoside phosphorylase</fullName>
    </recommendedName>
</protein>
<gene>
    <name evidence="12" type="ORF">EAL2_c10550</name>
</gene>
<keyword evidence="4" id="KW-0808">Transferase</keyword>
<keyword evidence="13" id="KW-1185">Reference proteome</keyword>
<sequence length="239" mass="26529">MNYLEKFAISFDGGITAYFTDSSVDMKNPDDVDFFFKEYGLNRDRLTYNTQVHGTKIRLIEEGDVGCIEEADAIITALPGTPIMIFVADCVPIAAVDEKKGVLGLAHCGWKGTYGRLAAKLVDAMASDYGCNKKDIKCIIGPSIGPCCYEVSRELADKFNLEFTKPGAPLYIIREGKYYLDLWSINEETLAACGIERANINRIDVCTFCGADKLHSYRRDNATSKRLAFILNKSGLEEI</sequence>
<evidence type="ECO:0000256" key="3">
    <source>
        <dbReference type="ARBA" id="ARBA00007353"/>
    </source>
</evidence>
<accession>W8TEU8</accession>
<reference evidence="12 13" key="1">
    <citation type="journal article" date="2014" name="Genome Announc.">
        <title>Complete Genome Sequence of Amino Acid-Utilizing Eubacterium acidaminophilum al-2 (DSM 3953).</title>
        <authorList>
            <person name="Poehlein A."/>
            <person name="Andreesen J.R."/>
            <person name="Daniel R."/>
        </authorList>
    </citation>
    <scope>NUCLEOTIDE SEQUENCE [LARGE SCALE GENOMIC DNA]</scope>
    <source>
        <strain evidence="12 13">DSM 3953</strain>
    </source>
</reference>
<evidence type="ECO:0000256" key="11">
    <source>
        <dbReference type="RuleBase" id="RU361274"/>
    </source>
</evidence>
<dbReference type="Proteomes" id="UP000019591">
    <property type="component" value="Chromosome"/>
</dbReference>
<dbReference type="SUPFAM" id="SSF64438">
    <property type="entry name" value="CNF1/YfiH-like putative cysteine hydrolases"/>
    <property type="match status" value="1"/>
</dbReference>
<dbReference type="eggNOG" id="COG1496">
    <property type="taxonomic scope" value="Bacteria"/>
</dbReference>
<dbReference type="PATRIC" id="fig|1286171.3.peg.1006"/>
<dbReference type="GO" id="GO:0016787">
    <property type="term" value="F:hydrolase activity"/>
    <property type="evidence" value="ECO:0007669"/>
    <property type="project" value="UniProtKB-KW"/>
</dbReference>
<dbReference type="InterPro" id="IPR011324">
    <property type="entry name" value="Cytotoxic_necrot_fac-like_cat"/>
</dbReference>
<dbReference type="PANTHER" id="PTHR30616">
    <property type="entry name" value="UNCHARACTERIZED PROTEIN YFIH"/>
    <property type="match status" value="1"/>
</dbReference>
<evidence type="ECO:0000256" key="7">
    <source>
        <dbReference type="ARBA" id="ARBA00022833"/>
    </source>
</evidence>
<dbReference type="EMBL" id="CP007452">
    <property type="protein sequence ID" value="AHM56353.1"/>
    <property type="molecule type" value="Genomic_DNA"/>
</dbReference>
<evidence type="ECO:0000256" key="4">
    <source>
        <dbReference type="ARBA" id="ARBA00022679"/>
    </source>
</evidence>
<dbReference type="Pfam" id="PF02578">
    <property type="entry name" value="Cu-oxidase_4"/>
    <property type="match status" value="1"/>
</dbReference>
<dbReference type="OrthoDB" id="4279at2"/>
<evidence type="ECO:0000313" key="12">
    <source>
        <dbReference type="EMBL" id="AHM56353.1"/>
    </source>
</evidence>
<evidence type="ECO:0000256" key="8">
    <source>
        <dbReference type="ARBA" id="ARBA00047989"/>
    </source>
</evidence>
<organism evidence="12 13">
    <name type="scientific">Peptoclostridium acidaminophilum DSM 3953</name>
    <dbReference type="NCBI Taxonomy" id="1286171"/>
    <lineage>
        <taxon>Bacteria</taxon>
        <taxon>Bacillati</taxon>
        <taxon>Bacillota</taxon>
        <taxon>Clostridia</taxon>
        <taxon>Peptostreptococcales</taxon>
        <taxon>Peptoclostridiaceae</taxon>
        <taxon>Peptoclostridium</taxon>
    </lineage>
</organism>
<dbReference type="HOGENOM" id="CLU_065784_0_2_9"/>
<dbReference type="GO" id="GO:0005507">
    <property type="term" value="F:copper ion binding"/>
    <property type="evidence" value="ECO:0007669"/>
    <property type="project" value="TreeGrafter"/>
</dbReference>
<comment type="catalytic activity">
    <reaction evidence="8">
        <text>adenosine + H2O + H(+) = inosine + NH4(+)</text>
        <dbReference type="Rhea" id="RHEA:24408"/>
        <dbReference type="ChEBI" id="CHEBI:15377"/>
        <dbReference type="ChEBI" id="CHEBI:15378"/>
        <dbReference type="ChEBI" id="CHEBI:16335"/>
        <dbReference type="ChEBI" id="CHEBI:17596"/>
        <dbReference type="ChEBI" id="CHEBI:28938"/>
        <dbReference type="EC" id="3.5.4.4"/>
    </reaction>
    <physiologicalReaction direction="left-to-right" evidence="8">
        <dbReference type="Rhea" id="RHEA:24409"/>
    </physiologicalReaction>
</comment>
<dbReference type="GO" id="GO:0017061">
    <property type="term" value="F:S-methyl-5-thioadenosine phosphorylase activity"/>
    <property type="evidence" value="ECO:0007669"/>
    <property type="project" value="UniProtKB-EC"/>
</dbReference>
<dbReference type="AlphaFoldDB" id="W8TEU8"/>
<keyword evidence="6" id="KW-0378">Hydrolase</keyword>
<comment type="catalytic activity">
    <reaction evidence="9">
        <text>adenosine + phosphate = alpha-D-ribose 1-phosphate + adenine</text>
        <dbReference type="Rhea" id="RHEA:27642"/>
        <dbReference type="ChEBI" id="CHEBI:16335"/>
        <dbReference type="ChEBI" id="CHEBI:16708"/>
        <dbReference type="ChEBI" id="CHEBI:43474"/>
        <dbReference type="ChEBI" id="CHEBI:57720"/>
        <dbReference type="EC" id="2.4.2.1"/>
    </reaction>
    <physiologicalReaction direction="left-to-right" evidence="9">
        <dbReference type="Rhea" id="RHEA:27643"/>
    </physiologicalReaction>
</comment>
<evidence type="ECO:0000256" key="9">
    <source>
        <dbReference type="ARBA" id="ARBA00048968"/>
    </source>
</evidence>
<proteinExistence type="inferred from homology"/>
<evidence type="ECO:0000313" key="13">
    <source>
        <dbReference type="Proteomes" id="UP000019591"/>
    </source>
</evidence>
<comment type="similarity">
    <text evidence="3 11">Belongs to the purine nucleoside phosphorylase YfiH/LACC1 family.</text>
</comment>
<dbReference type="Gene3D" id="3.60.140.10">
    <property type="entry name" value="CNF1/YfiH-like putative cysteine hydrolases"/>
    <property type="match status" value="1"/>
</dbReference>
<evidence type="ECO:0000256" key="1">
    <source>
        <dbReference type="ARBA" id="ARBA00000553"/>
    </source>
</evidence>
<name>W8TEU8_PEPAC</name>
<dbReference type="STRING" id="1286171.EAL2_c10550"/>
<comment type="function">
    <text evidence="2">Purine nucleoside enzyme that catalyzes the phosphorolysis of adenosine and inosine nucleosides, yielding D-ribose 1-phosphate and the respective free bases, adenine and hypoxanthine. Also catalyzes the phosphorolysis of S-methyl-5'-thioadenosine into adenine and S-methyl-5-thio-alpha-D-ribose 1-phosphate. Also has adenosine deaminase activity.</text>
</comment>
<dbReference type="RefSeq" id="WP_025435364.1">
    <property type="nucleotide sequence ID" value="NZ_CP007452.1"/>
</dbReference>
<dbReference type="PANTHER" id="PTHR30616:SF2">
    <property type="entry name" value="PURINE NUCLEOSIDE PHOSPHORYLASE LACC1"/>
    <property type="match status" value="1"/>
</dbReference>
<evidence type="ECO:0000256" key="5">
    <source>
        <dbReference type="ARBA" id="ARBA00022723"/>
    </source>
</evidence>
<keyword evidence="5" id="KW-0479">Metal-binding</keyword>
<keyword evidence="7" id="KW-0862">Zinc</keyword>
<comment type="catalytic activity">
    <reaction evidence="1">
        <text>inosine + phosphate = alpha-D-ribose 1-phosphate + hypoxanthine</text>
        <dbReference type="Rhea" id="RHEA:27646"/>
        <dbReference type="ChEBI" id="CHEBI:17368"/>
        <dbReference type="ChEBI" id="CHEBI:17596"/>
        <dbReference type="ChEBI" id="CHEBI:43474"/>
        <dbReference type="ChEBI" id="CHEBI:57720"/>
        <dbReference type="EC" id="2.4.2.1"/>
    </reaction>
    <physiologicalReaction direction="left-to-right" evidence="1">
        <dbReference type="Rhea" id="RHEA:27647"/>
    </physiologicalReaction>
</comment>
<dbReference type="InterPro" id="IPR003730">
    <property type="entry name" value="Cu_polyphenol_OxRdtase"/>
</dbReference>
<comment type="catalytic activity">
    <reaction evidence="10">
        <text>S-methyl-5'-thioadenosine + phosphate = 5-(methylsulfanyl)-alpha-D-ribose 1-phosphate + adenine</text>
        <dbReference type="Rhea" id="RHEA:11852"/>
        <dbReference type="ChEBI" id="CHEBI:16708"/>
        <dbReference type="ChEBI" id="CHEBI:17509"/>
        <dbReference type="ChEBI" id="CHEBI:43474"/>
        <dbReference type="ChEBI" id="CHEBI:58533"/>
        <dbReference type="EC" id="2.4.2.28"/>
    </reaction>
    <physiologicalReaction direction="left-to-right" evidence="10">
        <dbReference type="Rhea" id="RHEA:11853"/>
    </physiologicalReaction>
</comment>
<evidence type="ECO:0000256" key="10">
    <source>
        <dbReference type="ARBA" id="ARBA00049893"/>
    </source>
</evidence>
<dbReference type="CDD" id="cd16833">
    <property type="entry name" value="YfiH"/>
    <property type="match status" value="1"/>
</dbReference>